<dbReference type="GO" id="GO:0005886">
    <property type="term" value="C:plasma membrane"/>
    <property type="evidence" value="ECO:0007669"/>
    <property type="project" value="UniProtKB-SubCell"/>
</dbReference>
<sequence>MNAWLLAMSIVFVGLGACAVLGAKAPVRTHDLPVLLIAGALAGFTLVSLGVGGLLGSYRPVPLTVGAAVYAVLCWGLAPAPGRPGMPCRVRANLRLLRACMSFTVRHTWRHPVTALVFLVVAAVYGLRAWLSLHLPAADYDGLMYHLVGPDKWVQAGRLVHTPENLWADTYPMGVELVAAWPSVYLHSVQYAPLAQLPCYLLGGFSVLSLARRLGALRSHALLAGCTFLLTPAVFAQANTLYVDASSASLALGALSLAAGLNEAALAARPRRQILVRTAATGVATGLAIGSKTSNLIILPLVALVILPQLLRLQDRRALRRGLPRRAVVACALPVLAVGSWWYLRTWIAYGSPFYPVSLLGFPGRGSVEELVIGHNVPAALRGAGKLSQSWTSWADGLRTHYVGYDIRLGGLGPAWLLLILPGALAGLVLWLRSPQRRGPGRVLGFAAVLGMVVSPASWWGRYVLTSVGTLLPLAAYALTRLSRLRAGRCLPRLLAIGVRASAAGILALSSWWGQSALPITTQQDRTVHGPDGQPFTPLPTVIDLAEHPDAAAKIWPWFGYDALAKIPDGSVIALLQSHVQPFVHPLIGSRLQRRTAVLGNPTTVDELAQQMHAARARYVLLDNSGFARQLASAVLNDSTHFRVVNQPDQRIFGADLYELGSFPAAGASRRPSKVLPLPGGQVEATGT</sequence>
<keyword evidence="3" id="KW-0328">Glycosyltransferase</keyword>
<keyword evidence="11" id="KW-1185">Reference proteome</keyword>
<name>A0A3B0B157_9ACTN</name>
<feature type="region of interest" description="Disordered" evidence="8">
    <location>
        <begin position="667"/>
        <end position="688"/>
    </location>
</feature>
<evidence type="ECO:0000256" key="9">
    <source>
        <dbReference type="SAM" id="Phobius"/>
    </source>
</evidence>
<feature type="transmembrane region" description="Helical" evidence="9">
    <location>
        <begin position="32"/>
        <end position="55"/>
    </location>
</feature>
<feature type="transmembrane region" description="Helical" evidence="9">
    <location>
        <begin position="222"/>
        <end position="242"/>
    </location>
</feature>
<evidence type="ECO:0000256" key="2">
    <source>
        <dbReference type="ARBA" id="ARBA00022475"/>
    </source>
</evidence>
<dbReference type="EMBL" id="RBAM01000010">
    <property type="protein sequence ID" value="RKN65978.1"/>
    <property type="molecule type" value="Genomic_DNA"/>
</dbReference>
<accession>A0A3B0B157</accession>
<feature type="transmembrane region" description="Helical" evidence="9">
    <location>
        <begin position="296"/>
        <end position="313"/>
    </location>
</feature>
<feature type="transmembrane region" description="Helical" evidence="9">
    <location>
        <begin position="415"/>
        <end position="432"/>
    </location>
</feature>
<keyword evidence="2" id="KW-1003">Cell membrane</keyword>
<comment type="subcellular location">
    <subcellularLocation>
        <location evidence="1">Cell membrane</location>
        <topology evidence="1">Multi-pass membrane protein</topology>
    </subcellularLocation>
</comment>
<dbReference type="Proteomes" id="UP000270343">
    <property type="component" value="Unassembled WGS sequence"/>
</dbReference>
<reference evidence="10 11" key="1">
    <citation type="journal article" date="2015" name="Antonie Van Leeuwenhoek">
        <title>Streptomyces klenkii sp. nov., isolated from deep marine sediment.</title>
        <authorList>
            <person name="Veyisoglu A."/>
            <person name="Sahin N."/>
        </authorList>
    </citation>
    <scope>NUCLEOTIDE SEQUENCE [LARGE SCALE GENOMIC DNA]</scope>
    <source>
        <strain evidence="10 11">KCTC 29202</strain>
    </source>
</reference>
<evidence type="ECO:0000256" key="8">
    <source>
        <dbReference type="SAM" id="MobiDB-lite"/>
    </source>
</evidence>
<evidence type="ECO:0000256" key="4">
    <source>
        <dbReference type="ARBA" id="ARBA00022679"/>
    </source>
</evidence>
<dbReference type="InterPro" id="IPR050297">
    <property type="entry name" value="LipidA_mod_glycosyltrf_83"/>
</dbReference>
<dbReference type="GO" id="GO:0009103">
    <property type="term" value="P:lipopolysaccharide biosynthetic process"/>
    <property type="evidence" value="ECO:0007669"/>
    <property type="project" value="UniProtKB-ARBA"/>
</dbReference>
<keyword evidence="5 9" id="KW-0812">Transmembrane</keyword>
<gene>
    <name evidence="10" type="ORF">D7231_24635</name>
</gene>
<evidence type="ECO:0000256" key="3">
    <source>
        <dbReference type="ARBA" id="ARBA00022676"/>
    </source>
</evidence>
<proteinExistence type="predicted"/>
<keyword evidence="7 9" id="KW-0472">Membrane</keyword>
<feature type="transmembrane region" description="Helical" evidence="9">
    <location>
        <begin position="113"/>
        <end position="131"/>
    </location>
</feature>
<feature type="transmembrane region" description="Helical" evidence="9">
    <location>
        <begin position="439"/>
        <end position="457"/>
    </location>
</feature>
<dbReference type="AlphaFoldDB" id="A0A3B0B157"/>
<dbReference type="GO" id="GO:0016763">
    <property type="term" value="F:pentosyltransferase activity"/>
    <property type="evidence" value="ECO:0007669"/>
    <property type="project" value="TreeGrafter"/>
</dbReference>
<evidence type="ECO:0000313" key="10">
    <source>
        <dbReference type="EMBL" id="RKN65978.1"/>
    </source>
</evidence>
<evidence type="ECO:0000256" key="5">
    <source>
        <dbReference type="ARBA" id="ARBA00022692"/>
    </source>
</evidence>
<organism evidence="10 11">
    <name type="scientific">Streptomyces klenkii</name>
    <dbReference type="NCBI Taxonomy" id="1420899"/>
    <lineage>
        <taxon>Bacteria</taxon>
        <taxon>Bacillati</taxon>
        <taxon>Actinomycetota</taxon>
        <taxon>Actinomycetes</taxon>
        <taxon>Kitasatosporales</taxon>
        <taxon>Streptomycetaceae</taxon>
        <taxon>Streptomyces</taxon>
    </lineage>
</organism>
<evidence type="ECO:0008006" key="12">
    <source>
        <dbReference type="Google" id="ProtNLM"/>
    </source>
</evidence>
<keyword evidence="6 9" id="KW-1133">Transmembrane helix</keyword>
<feature type="transmembrane region" description="Helical" evidence="9">
    <location>
        <begin position="191"/>
        <end position="210"/>
    </location>
</feature>
<dbReference type="PANTHER" id="PTHR33908">
    <property type="entry name" value="MANNOSYLTRANSFERASE YKCB-RELATED"/>
    <property type="match status" value="1"/>
</dbReference>
<feature type="transmembrane region" description="Helical" evidence="9">
    <location>
        <begin position="325"/>
        <end position="344"/>
    </location>
</feature>
<keyword evidence="4" id="KW-0808">Transferase</keyword>
<dbReference type="PANTHER" id="PTHR33908:SF11">
    <property type="entry name" value="MEMBRANE PROTEIN"/>
    <property type="match status" value="1"/>
</dbReference>
<dbReference type="RefSeq" id="WP_120757704.1">
    <property type="nucleotide sequence ID" value="NZ_RBAM01000010.1"/>
</dbReference>
<evidence type="ECO:0000313" key="11">
    <source>
        <dbReference type="Proteomes" id="UP000270343"/>
    </source>
</evidence>
<evidence type="ECO:0000256" key="6">
    <source>
        <dbReference type="ARBA" id="ARBA00022989"/>
    </source>
</evidence>
<evidence type="ECO:0000256" key="1">
    <source>
        <dbReference type="ARBA" id="ARBA00004651"/>
    </source>
</evidence>
<evidence type="ECO:0000256" key="7">
    <source>
        <dbReference type="ARBA" id="ARBA00023136"/>
    </source>
</evidence>
<comment type="caution">
    <text evidence="10">The sequence shown here is derived from an EMBL/GenBank/DDBJ whole genome shotgun (WGS) entry which is preliminary data.</text>
</comment>
<dbReference type="OrthoDB" id="5173339at2"/>
<protein>
    <recommendedName>
        <fullName evidence="12">Phospholipid carrier-dependent glycosyltransferase</fullName>
    </recommendedName>
</protein>